<gene>
    <name evidence="5" type="primary">xseA</name>
    <name evidence="10" type="ORF">GPL32_06860</name>
</gene>
<keyword evidence="7" id="KW-0175">Coiled coil</keyword>
<dbReference type="EC" id="3.1.11.6" evidence="5"/>
<dbReference type="Pfam" id="PF13742">
    <property type="entry name" value="tRNA_anti_2"/>
    <property type="match status" value="1"/>
</dbReference>
<name>A0A7C9P353_9GAMM</name>
<dbReference type="GO" id="GO:0005737">
    <property type="term" value="C:cytoplasm"/>
    <property type="evidence" value="ECO:0007669"/>
    <property type="project" value="UniProtKB-SubCell"/>
</dbReference>
<dbReference type="EMBL" id="JAAEHK010000007">
    <property type="protein sequence ID" value="NDL70230.1"/>
    <property type="molecule type" value="Genomic_DNA"/>
</dbReference>
<dbReference type="GO" id="GO:0008855">
    <property type="term" value="F:exodeoxyribonuclease VII activity"/>
    <property type="evidence" value="ECO:0007669"/>
    <property type="project" value="UniProtKB-UniRule"/>
</dbReference>
<feature type="coiled-coil region" evidence="7">
    <location>
        <begin position="267"/>
        <end position="330"/>
    </location>
</feature>
<evidence type="ECO:0000259" key="8">
    <source>
        <dbReference type="Pfam" id="PF02601"/>
    </source>
</evidence>
<evidence type="ECO:0000313" key="11">
    <source>
        <dbReference type="Proteomes" id="UP000480312"/>
    </source>
</evidence>
<proteinExistence type="inferred from homology"/>
<dbReference type="NCBIfam" id="TIGR00237">
    <property type="entry name" value="xseA"/>
    <property type="match status" value="1"/>
</dbReference>
<dbReference type="CDD" id="cd04489">
    <property type="entry name" value="ExoVII_LU_OBF"/>
    <property type="match status" value="1"/>
</dbReference>
<dbReference type="Pfam" id="PF02601">
    <property type="entry name" value="Exonuc_VII_L"/>
    <property type="match status" value="1"/>
</dbReference>
<organism evidence="10 11">
    <name type="scientific">Vreelandella alkaliphila</name>
    <dbReference type="NCBI Taxonomy" id="272774"/>
    <lineage>
        <taxon>Bacteria</taxon>
        <taxon>Pseudomonadati</taxon>
        <taxon>Pseudomonadota</taxon>
        <taxon>Gammaproteobacteria</taxon>
        <taxon>Oceanospirillales</taxon>
        <taxon>Halomonadaceae</taxon>
        <taxon>Vreelandella</taxon>
    </lineage>
</organism>
<dbReference type="GO" id="GO:0009318">
    <property type="term" value="C:exodeoxyribonuclease VII complex"/>
    <property type="evidence" value="ECO:0007669"/>
    <property type="project" value="UniProtKB-UniRule"/>
</dbReference>
<dbReference type="InterPro" id="IPR003753">
    <property type="entry name" value="Exonuc_VII_L"/>
</dbReference>
<comment type="subcellular location">
    <subcellularLocation>
        <location evidence="5 6">Cytoplasm</location>
    </subcellularLocation>
</comment>
<evidence type="ECO:0000256" key="4">
    <source>
        <dbReference type="ARBA" id="ARBA00022839"/>
    </source>
</evidence>
<dbReference type="Gene3D" id="2.40.50.1010">
    <property type="match status" value="1"/>
</dbReference>
<protein>
    <recommendedName>
        <fullName evidence="5">Exodeoxyribonuclease 7 large subunit</fullName>
        <ecNumber evidence="5">3.1.11.6</ecNumber>
    </recommendedName>
    <alternativeName>
        <fullName evidence="5">Exodeoxyribonuclease VII large subunit</fullName>
        <shortName evidence="5">Exonuclease VII large subunit</shortName>
    </alternativeName>
</protein>
<keyword evidence="1 5" id="KW-0963">Cytoplasm</keyword>
<dbReference type="Proteomes" id="UP000480312">
    <property type="component" value="Unassembled WGS sequence"/>
</dbReference>
<dbReference type="OrthoDB" id="9802795at2"/>
<evidence type="ECO:0000256" key="6">
    <source>
        <dbReference type="RuleBase" id="RU004355"/>
    </source>
</evidence>
<accession>A0A7C9P353</accession>
<dbReference type="InterPro" id="IPR020579">
    <property type="entry name" value="Exonuc_VII_lsu_C"/>
</dbReference>
<reference evidence="10 11" key="1">
    <citation type="submission" date="2020-01" db="EMBL/GenBank/DDBJ databases">
        <title>Whole genome sequencing of Halomonas alkaliphila strain LS44.</title>
        <authorList>
            <person name="Kumar S."/>
            <person name="Paul D."/>
            <person name="Shouche Y."/>
            <person name="Suryavanshi M.V."/>
        </authorList>
    </citation>
    <scope>NUCLEOTIDE SEQUENCE [LARGE SCALE GENOMIC DNA]</scope>
    <source>
        <strain evidence="10 11">LS44</strain>
    </source>
</reference>
<feature type="domain" description="OB-fold nucleic acid binding" evidence="9">
    <location>
        <begin position="8"/>
        <end position="100"/>
    </location>
</feature>
<keyword evidence="2 5" id="KW-0540">Nuclease</keyword>
<dbReference type="HAMAP" id="MF_00378">
    <property type="entry name" value="Exonuc_7_L"/>
    <property type="match status" value="1"/>
</dbReference>
<dbReference type="GO" id="GO:0006308">
    <property type="term" value="P:DNA catabolic process"/>
    <property type="evidence" value="ECO:0007669"/>
    <property type="project" value="UniProtKB-UniRule"/>
</dbReference>
<evidence type="ECO:0000256" key="5">
    <source>
        <dbReference type="HAMAP-Rule" id="MF_00378"/>
    </source>
</evidence>
<dbReference type="GO" id="GO:0003676">
    <property type="term" value="F:nucleic acid binding"/>
    <property type="evidence" value="ECO:0007669"/>
    <property type="project" value="InterPro"/>
</dbReference>
<evidence type="ECO:0000256" key="3">
    <source>
        <dbReference type="ARBA" id="ARBA00022801"/>
    </source>
</evidence>
<dbReference type="PANTHER" id="PTHR30008">
    <property type="entry name" value="EXODEOXYRIBONUCLEASE 7 LARGE SUBUNIT"/>
    <property type="match status" value="1"/>
</dbReference>
<evidence type="ECO:0000256" key="2">
    <source>
        <dbReference type="ARBA" id="ARBA00022722"/>
    </source>
</evidence>
<dbReference type="InterPro" id="IPR025824">
    <property type="entry name" value="OB-fold_nuc-bd_dom"/>
</dbReference>
<comment type="similarity">
    <text evidence="5 6">Belongs to the XseA family.</text>
</comment>
<sequence length="446" mass="49845">MHETPQALSVSQLNQRAKQTLEREVGEVWVEGELSNVSRPASGHIYFTLKDDRAQIRCALFRQRARFVAAPMRDGDQVKLRGRVSLFEPRGDYQLIAEAVQAAGLGELLAAFERLKAQLQSEGVFANARPLPFPPRKILILSSASGAAIRDVLAVLAARWPLADVTLIPVPVQGAEAAPAMISALGLLNRQARLDPDQDVVLITRGGGSLEDLWAFNNEHLARAIFHSRLPVMSAVGHEVDVTLADFAADMRAPTPSAAAERLVPDQQALKHQLSQLENRLYRAMQARLERDSQRLDTLRARLRHPGEQLNRQRQHITALSQRLQRAMQQSVQQQQVRVTQLSKRLASQDMARLHRTEQERVSQLQRRLVSAMQRALEVRQARLSSAARELHAVSPLAVLGRGYAIAQDEKGHVIRRAEDTAPGQKLSLRLGEGRLNVEVKRRYKK</sequence>
<comment type="subunit">
    <text evidence="5">Heterooligomer composed of large and small subunits.</text>
</comment>
<keyword evidence="3 5" id="KW-0378">Hydrolase</keyword>
<feature type="domain" description="Exonuclease VII large subunit C-terminal" evidence="8">
    <location>
        <begin position="127"/>
        <end position="438"/>
    </location>
</feature>
<evidence type="ECO:0000313" key="10">
    <source>
        <dbReference type="EMBL" id="NDL70230.1"/>
    </source>
</evidence>
<keyword evidence="4 5" id="KW-0269">Exonuclease</keyword>
<dbReference type="PANTHER" id="PTHR30008:SF0">
    <property type="entry name" value="EXODEOXYRIBONUCLEASE 7 LARGE SUBUNIT"/>
    <property type="match status" value="1"/>
</dbReference>
<evidence type="ECO:0000259" key="9">
    <source>
        <dbReference type="Pfam" id="PF13742"/>
    </source>
</evidence>
<dbReference type="RefSeq" id="WP_162218130.1">
    <property type="nucleotide sequence ID" value="NZ_JAAEHK010000007.1"/>
</dbReference>
<comment type="catalytic activity">
    <reaction evidence="5 6">
        <text>Exonucleolytic cleavage in either 5'- to 3'- or 3'- to 5'-direction to yield nucleoside 5'-phosphates.</text>
        <dbReference type="EC" id="3.1.11.6"/>
    </reaction>
</comment>
<dbReference type="AlphaFoldDB" id="A0A7C9P353"/>
<comment type="function">
    <text evidence="5">Bidirectionally degrades single-stranded DNA into large acid-insoluble oligonucleotides, which are then degraded further into small acid-soluble oligonucleotides.</text>
</comment>
<evidence type="ECO:0000256" key="1">
    <source>
        <dbReference type="ARBA" id="ARBA00022490"/>
    </source>
</evidence>
<comment type="caution">
    <text evidence="10">The sequence shown here is derived from an EMBL/GenBank/DDBJ whole genome shotgun (WGS) entry which is preliminary data.</text>
</comment>
<evidence type="ECO:0000256" key="7">
    <source>
        <dbReference type="SAM" id="Coils"/>
    </source>
</evidence>